<evidence type="ECO:0000313" key="3">
    <source>
        <dbReference type="Proteomes" id="UP000326500"/>
    </source>
</evidence>
<keyword evidence="1" id="KW-1133">Transmembrane helix</keyword>
<name>A0A1G9BXL4_9EURY</name>
<sequence>MACMNEEGQWIVLMGLLVAVGIFFLALIINQSALVGQTTAEGVLEFPKNDIRDLREAIFDYVDRFGNANNHSSQAVRQDIIAISLERKNAVVDFDVESPQNISGRLLYPVTIHYNNGVTKYDERVYY</sequence>
<evidence type="ECO:0000313" key="2">
    <source>
        <dbReference type="EMBL" id="SDK44147.1"/>
    </source>
</evidence>
<dbReference type="OrthoDB" id="117704at2157"/>
<keyword evidence="1" id="KW-0472">Membrane</keyword>
<reference evidence="2 3" key="1">
    <citation type="submission" date="2016-10" db="EMBL/GenBank/DDBJ databases">
        <authorList>
            <person name="Varghese N."/>
            <person name="Submissions S."/>
        </authorList>
    </citation>
    <scope>NUCLEOTIDE SEQUENCE [LARGE SCALE GENOMIC DNA]</scope>
    <source>
        <strain evidence="2 3">DSM 2373</strain>
    </source>
</reference>
<feature type="transmembrane region" description="Helical" evidence="1">
    <location>
        <begin position="12"/>
        <end position="29"/>
    </location>
</feature>
<evidence type="ECO:0000256" key="1">
    <source>
        <dbReference type="SAM" id="Phobius"/>
    </source>
</evidence>
<proteinExistence type="predicted"/>
<dbReference type="AlphaFoldDB" id="A0A1G9BXL4"/>
<accession>A0A1G9BXL4</accession>
<dbReference type="RefSeq" id="WP_066955547.1">
    <property type="nucleotide sequence ID" value="NZ_BCNX01000006.1"/>
</dbReference>
<dbReference type="STRING" id="2200.GCA_001571405_00691"/>
<gene>
    <name evidence="2" type="ORF">SAMN04488571_11153</name>
</gene>
<protein>
    <submittedName>
        <fullName evidence="2">Uncharacterized protein</fullName>
    </submittedName>
</protein>
<keyword evidence="3" id="KW-1185">Reference proteome</keyword>
<dbReference type="EMBL" id="FNFT01000011">
    <property type="protein sequence ID" value="SDK44147.1"/>
    <property type="molecule type" value="Genomic_DNA"/>
</dbReference>
<organism evidence="2 3">
    <name type="scientific">Methanoculleus thermophilus</name>
    <dbReference type="NCBI Taxonomy" id="2200"/>
    <lineage>
        <taxon>Archaea</taxon>
        <taxon>Methanobacteriati</taxon>
        <taxon>Methanobacteriota</taxon>
        <taxon>Stenosarchaea group</taxon>
        <taxon>Methanomicrobia</taxon>
        <taxon>Methanomicrobiales</taxon>
        <taxon>Methanomicrobiaceae</taxon>
        <taxon>Methanoculleus</taxon>
    </lineage>
</organism>
<dbReference type="Proteomes" id="UP000326500">
    <property type="component" value="Unassembled WGS sequence"/>
</dbReference>
<keyword evidence="1" id="KW-0812">Transmembrane</keyword>